<evidence type="ECO:0000313" key="2">
    <source>
        <dbReference type="Proteomes" id="UP000029641"/>
    </source>
</evidence>
<evidence type="ECO:0008006" key="3">
    <source>
        <dbReference type="Google" id="ProtNLM"/>
    </source>
</evidence>
<dbReference type="EMBL" id="BBNR01000005">
    <property type="protein sequence ID" value="GAL66504.1"/>
    <property type="molecule type" value="Genomic_DNA"/>
</dbReference>
<comment type="caution">
    <text evidence="1">The sequence shown here is derived from an EMBL/GenBank/DDBJ whole genome shotgun (WGS) entry which is preliminary data.</text>
</comment>
<sequence length="75" mass="9046">MLFAEGNGNDYRGSWLAYRYDGLNLALNFKTQEAPFNELRYRWKIKEITMERIELKDYSDNGEIERILVLERRVI</sequence>
<dbReference type="AlphaFoldDB" id="A0A090VTB6"/>
<proteinExistence type="predicted"/>
<protein>
    <recommendedName>
        <fullName evidence="3">Lipocalin-like domain-containing protein</fullName>
    </recommendedName>
</protein>
<accession>A0A090VTB6</accession>
<name>A0A090VTB6_9FLAO</name>
<gene>
    <name evidence="1" type="ORF">JCM19301_2982</name>
</gene>
<dbReference type="RefSeq" id="WP_042242446.1">
    <property type="nucleotide sequence ID" value="NZ_BBNR01000005.1"/>
</dbReference>
<organism evidence="1 2">
    <name type="scientific">Jejuia pallidilutea</name>
    <dbReference type="NCBI Taxonomy" id="504487"/>
    <lineage>
        <taxon>Bacteria</taxon>
        <taxon>Pseudomonadati</taxon>
        <taxon>Bacteroidota</taxon>
        <taxon>Flavobacteriia</taxon>
        <taxon>Flavobacteriales</taxon>
        <taxon>Flavobacteriaceae</taxon>
        <taxon>Jejuia</taxon>
    </lineage>
</organism>
<evidence type="ECO:0000313" key="1">
    <source>
        <dbReference type="EMBL" id="GAL66504.1"/>
    </source>
</evidence>
<reference evidence="1 2" key="1">
    <citation type="journal article" date="2014" name="Genome Announc.">
        <title>Draft Genome Sequence of Marine Flavobacterium Jejuia pallidilutea Strain 11shimoA1 and Pigmentation Mutants.</title>
        <authorList>
            <person name="Takatani N."/>
            <person name="Nakanishi M."/>
            <person name="Meirelles P."/>
            <person name="Mino S."/>
            <person name="Suda W."/>
            <person name="Oshima K."/>
            <person name="Hattori M."/>
            <person name="Ohkuma M."/>
            <person name="Hosokawa M."/>
            <person name="Miyashita K."/>
            <person name="Thompson F.L."/>
            <person name="Niwa A."/>
            <person name="Sawabe T."/>
            <person name="Sawabe T."/>
        </authorList>
    </citation>
    <scope>NUCLEOTIDE SEQUENCE [LARGE SCALE GENOMIC DNA]</scope>
    <source>
        <strain evidence="1 2">JCM 19301</strain>
    </source>
</reference>
<dbReference type="Proteomes" id="UP000029641">
    <property type="component" value="Unassembled WGS sequence"/>
</dbReference>